<name>A0A1L3JFI3_9FLAO</name>
<evidence type="ECO:0000313" key="2">
    <source>
        <dbReference type="Proteomes" id="UP000181898"/>
    </source>
</evidence>
<reference evidence="1 2" key="1">
    <citation type="submission" date="2016-11" db="EMBL/GenBank/DDBJ databases">
        <title>Tenacibaculum sp. LPB0136, isolated from marine environment.</title>
        <authorList>
            <person name="Kim E."/>
            <person name="Yi H."/>
        </authorList>
    </citation>
    <scope>NUCLEOTIDE SEQUENCE [LARGE SCALE GENOMIC DNA]</scope>
    <source>
        <strain evidence="1 2">LPB0136</strain>
    </source>
</reference>
<dbReference type="EMBL" id="CP018155">
    <property type="protein sequence ID" value="APG63891.1"/>
    <property type="molecule type" value="Genomic_DNA"/>
</dbReference>
<dbReference type="Proteomes" id="UP000181898">
    <property type="component" value="Chromosome"/>
</dbReference>
<evidence type="ECO:0000313" key="1">
    <source>
        <dbReference type="EMBL" id="APG63891.1"/>
    </source>
</evidence>
<proteinExistence type="predicted"/>
<organism evidence="1 2">
    <name type="scientific">Tenacibaculum todarodis</name>
    <dbReference type="NCBI Taxonomy" id="1850252"/>
    <lineage>
        <taxon>Bacteria</taxon>
        <taxon>Pseudomonadati</taxon>
        <taxon>Bacteroidota</taxon>
        <taxon>Flavobacteriia</taxon>
        <taxon>Flavobacteriales</taxon>
        <taxon>Flavobacteriaceae</taxon>
        <taxon>Tenacibaculum</taxon>
    </lineage>
</organism>
<dbReference type="AlphaFoldDB" id="A0A1L3JFI3"/>
<dbReference type="STRING" id="1850252.LPB136_00240"/>
<accession>A0A1L3JFI3</accession>
<protein>
    <submittedName>
        <fullName evidence="1">Uncharacterized protein</fullName>
    </submittedName>
</protein>
<keyword evidence="2" id="KW-1185">Reference proteome</keyword>
<gene>
    <name evidence="1" type="ORF">LPB136_00240</name>
</gene>
<sequence>MLFKLSFALIFNNNSCPKTPLKVVEKKVIHIYVIIFFVKRKSNKVKIIGKCTKSKLSKKAITEELSFLKHFFLYVFFIVEKSF</sequence>
<dbReference type="KEGG" id="ten:LPB136_00240"/>